<dbReference type="InterPro" id="IPR010920">
    <property type="entry name" value="LSM_dom_sf"/>
</dbReference>
<dbReference type="SUPFAM" id="SSF82861">
    <property type="entry name" value="Mechanosensitive channel protein MscS (YggB), transmembrane region"/>
    <property type="match status" value="1"/>
</dbReference>
<comment type="subunit">
    <text evidence="7">Homoheptamer.</text>
</comment>
<dbReference type="Gene3D" id="3.30.70.100">
    <property type="match status" value="1"/>
</dbReference>
<reference evidence="10" key="1">
    <citation type="journal article" name="DNA Res.">
        <title>The physiological potential of anammox bacteria as revealed by their core genome structure.</title>
        <authorList>
            <person name="Okubo T."/>
            <person name="Toyoda A."/>
            <person name="Fukuhara K."/>
            <person name="Uchiyama I."/>
            <person name="Harigaya Y."/>
            <person name="Kuroiwa M."/>
            <person name="Suzuki T."/>
            <person name="Murakami Y."/>
            <person name="Suwa Y."/>
            <person name="Takami H."/>
        </authorList>
    </citation>
    <scope>NUCLEOTIDE SEQUENCE</scope>
    <source>
        <strain evidence="10">317325-3</strain>
    </source>
</reference>
<feature type="transmembrane region" description="Helical" evidence="7">
    <location>
        <begin position="22"/>
        <end position="39"/>
    </location>
</feature>
<dbReference type="Gene3D" id="1.10.287.1260">
    <property type="match status" value="1"/>
</dbReference>
<protein>
    <recommendedName>
        <fullName evidence="7">Small-conductance mechanosensitive channel</fullName>
    </recommendedName>
</protein>
<sequence length="277" mass="29574">MPNQLAVLEQAQSTLVDLAVKFGPKAVVAILILTVGHYVGRWTGRVLDHWLAKLSLEPPVRLLIVRLARLVVLGLFLIMALQNLGVDLLPLIAGLSVAGAGIALAMQGVLGNLAAGFIIIFTRPFRVGEYVSMVGVEGEVHAVDLFSTRLSHPDRSIVVVPNRKIVGEILHNYGQIRQLDLGVTIARAEDLERVLALVNEVVETNPRVLAEPAPIVGVAALADKSIAIAVKPWAKVPDFLPAAAEINRAIVDKLAAAGIDYPGAAREIRLVGAVPLR</sequence>
<feature type="domain" description="Mechanosensitive ion channel MscS" evidence="8">
    <location>
        <begin position="109"/>
        <end position="173"/>
    </location>
</feature>
<dbReference type="Pfam" id="PF05552">
    <property type="entry name" value="MS_channel_1st_1"/>
    <property type="match status" value="1"/>
</dbReference>
<evidence type="ECO:0000256" key="4">
    <source>
        <dbReference type="ARBA" id="ARBA00022692"/>
    </source>
</evidence>
<dbReference type="PANTHER" id="PTHR30221:SF1">
    <property type="entry name" value="SMALL-CONDUCTANCE MECHANOSENSITIVE CHANNEL"/>
    <property type="match status" value="1"/>
</dbReference>
<feature type="transmembrane region" description="Helical" evidence="7">
    <location>
        <begin position="60"/>
        <end position="82"/>
    </location>
</feature>
<keyword evidence="7" id="KW-0407">Ion channel</keyword>
<dbReference type="InterPro" id="IPR006685">
    <property type="entry name" value="MscS_channel_2nd"/>
</dbReference>
<comment type="similarity">
    <text evidence="2 7">Belongs to the MscS (TC 1.A.23) family.</text>
</comment>
<keyword evidence="3" id="KW-1003">Cell membrane</keyword>
<comment type="subcellular location">
    <subcellularLocation>
        <location evidence="7">Cell inner membrane</location>
        <topology evidence="7">Multi-pass membrane protein</topology>
    </subcellularLocation>
    <subcellularLocation>
        <location evidence="1">Cell membrane</location>
        <topology evidence="1">Multi-pass membrane protein</topology>
    </subcellularLocation>
</comment>
<accession>A0A809S667</accession>
<dbReference type="KEGG" id="ddz:DSYM_22200"/>
<evidence type="ECO:0000256" key="2">
    <source>
        <dbReference type="ARBA" id="ARBA00008017"/>
    </source>
</evidence>
<evidence type="ECO:0000313" key="11">
    <source>
        <dbReference type="Proteomes" id="UP000662914"/>
    </source>
</evidence>
<comment type="caution">
    <text evidence="7">Lacks conserved residue(s) required for the propagation of feature annotation.</text>
</comment>
<evidence type="ECO:0000256" key="1">
    <source>
        <dbReference type="ARBA" id="ARBA00004651"/>
    </source>
</evidence>
<name>A0A809S667_9PROT</name>
<dbReference type="Pfam" id="PF00924">
    <property type="entry name" value="MS_channel_2nd"/>
    <property type="match status" value="1"/>
</dbReference>
<evidence type="ECO:0000259" key="9">
    <source>
        <dbReference type="Pfam" id="PF21082"/>
    </source>
</evidence>
<feature type="transmembrane region" description="Helical" evidence="7">
    <location>
        <begin position="88"/>
        <end position="121"/>
    </location>
</feature>
<evidence type="ECO:0000256" key="6">
    <source>
        <dbReference type="ARBA" id="ARBA00023136"/>
    </source>
</evidence>
<dbReference type="Gene3D" id="2.30.30.60">
    <property type="match status" value="1"/>
</dbReference>
<feature type="domain" description="Mechanosensitive ion channel MscS C-terminal" evidence="9">
    <location>
        <begin position="183"/>
        <end position="260"/>
    </location>
</feature>
<gene>
    <name evidence="10" type="ORF">DSYM_22200</name>
</gene>
<dbReference type="AlphaFoldDB" id="A0A809S667"/>
<dbReference type="Proteomes" id="UP000662914">
    <property type="component" value="Chromosome"/>
</dbReference>
<keyword evidence="7" id="KW-0813">Transport</keyword>
<keyword evidence="5 7" id="KW-1133">Transmembrane helix</keyword>
<comment type="function">
    <text evidence="7">Mechanosensitive channel that participates in the regulation of osmotic pressure changes within the cell, opening in response to stretch forces in the membrane lipid bilayer, without the need for other proteins. Contributes to normal resistance to hypoosmotic shock. Forms an ion channel of 1.0 nanosiemens conductance with a slight preference for anions.</text>
</comment>
<dbReference type="InterPro" id="IPR008910">
    <property type="entry name" value="MSC_TM_helix"/>
</dbReference>
<dbReference type="Pfam" id="PF21082">
    <property type="entry name" value="MS_channel_3rd"/>
    <property type="match status" value="1"/>
</dbReference>
<dbReference type="SUPFAM" id="SSF82689">
    <property type="entry name" value="Mechanosensitive channel protein MscS (YggB), C-terminal domain"/>
    <property type="match status" value="1"/>
</dbReference>
<evidence type="ECO:0000256" key="3">
    <source>
        <dbReference type="ARBA" id="ARBA00022475"/>
    </source>
</evidence>
<dbReference type="InterPro" id="IPR045275">
    <property type="entry name" value="MscS_archaea/bacteria_type"/>
</dbReference>
<dbReference type="GO" id="GO:0005886">
    <property type="term" value="C:plasma membrane"/>
    <property type="evidence" value="ECO:0007669"/>
    <property type="project" value="UniProtKB-SubCell"/>
</dbReference>
<dbReference type="EMBL" id="AP021857">
    <property type="protein sequence ID" value="BBO21521.1"/>
    <property type="molecule type" value="Genomic_DNA"/>
</dbReference>
<evidence type="ECO:0000313" key="10">
    <source>
        <dbReference type="EMBL" id="BBO21521.1"/>
    </source>
</evidence>
<dbReference type="PANTHER" id="PTHR30221">
    <property type="entry name" value="SMALL-CONDUCTANCE MECHANOSENSITIVE CHANNEL"/>
    <property type="match status" value="1"/>
</dbReference>
<evidence type="ECO:0000259" key="8">
    <source>
        <dbReference type="Pfam" id="PF00924"/>
    </source>
</evidence>
<keyword evidence="7" id="KW-0406">Ion transport</keyword>
<dbReference type="InterPro" id="IPR049278">
    <property type="entry name" value="MS_channel_C"/>
</dbReference>
<keyword evidence="4 7" id="KW-0812">Transmembrane</keyword>
<dbReference type="InterPro" id="IPR023408">
    <property type="entry name" value="MscS_beta-dom_sf"/>
</dbReference>
<evidence type="ECO:0000256" key="5">
    <source>
        <dbReference type="ARBA" id="ARBA00022989"/>
    </source>
</evidence>
<dbReference type="InterPro" id="IPR011066">
    <property type="entry name" value="MscS_channel_C_sf"/>
</dbReference>
<dbReference type="InterPro" id="IPR011014">
    <property type="entry name" value="MscS_channel_TM-2"/>
</dbReference>
<organism evidence="10 11">
    <name type="scientific">Candidatus Desulfobacillus denitrificans</name>
    <dbReference type="NCBI Taxonomy" id="2608985"/>
    <lineage>
        <taxon>Bacteria</taxon>
        <taxon>Pseudomonadati</taxon>
        <taxon>Pseudomonadota</taxon>
        <taxon>Betaproteobacteria</taxon>
        <taxon>Candidatus Desulfobacillus</taxon>
    </lineage>
</organism>
<keyword evidence="6 7" id="KW-0472">Membrane</keyword>
<evidence type="ECO:0000256" key="7">
    <source>
        <dbReference type="RuleBase" id="RU369025"/>
    </source>
</evidence>
<dbReference type="GO" id="GO:0008381">
    <property type="term" value="F:mechanosensitive monoatomic ion channel activity"/>
    <property type="evidence" value="ECO:0007669"/>
    <property type="project" value="InterPro"/>
</dbReference>
<dbReference type="SUPFAM" id="SSF50182">
    <property type="entry name" value="Sm-like ribonucleoproteins"/>
    <property type="match status" value="1"/>
</dbReference>
<proteinExistence type="inferred from homology"/>
<keyword evidence="7" id="KW-0997">Cell inner membrane</keyword>